<protein>
    <submittedName>
        <fullName evidence="2">Marine proteobacterial sortase target protein</fullName>
    </submittedName>
</protein>
<dbReference type="InterPro" id="IPR036465">
    <property type="entry name" value="vWFA_dom_sf"/>
</dbReference>
<sequence length="505" mass="56856">MKHLINNVLRTKNMVELLHAMGIPVKKEQVTCKDERIIFNPESIKEGEELAANLQNLLQKDAVKLPIKRRTVAELLAEEIANATCSDSKNSETLKKSCLALLDILQLKDTLDEQQEYLNIQLPSAVYGPIFSALNYKYMSIDGEKIKFNIKEYLKAHKQELILIDGQSPLLFAYSELFENRKVFYAEKKVSADITEVTPYFFVPDALTPPAYHFVLDTSGSMFGKNLDTLKKSVIELADALFQYQPDAVINISEFNTENRTVGNFRKQDMSRLKYEVNRLSADGSTRLYATVVDQLAMLTHSKLHNNILLFTDGINSSDYESLLINQLERTVESLGEETSLIRVKNKFFILSYGVKQPEVLQKVANAFASPIINTNTVDFIEALSQQDKLQEWAAARELFTCRLEVAGSSTLDTQSEEYVCSFDMSGQFVALKPQLHKNNERLHLTITDSNGKILLDDQRSLAKKPMDSVLLPGIAKTAVQHGVFAVQNTPKTDVPTPSVTPTFL</sequence>
<evidence type="ECO:0000313" key="3">
    <source>
        <dbReference type="Proteomes" id="UP000277577"/>
    </source>
</evidence>
<dbReference type="SMART" id="SM00327">
    <property type="entry name" value="VWA"/>
    <property type="match status" value="1"/>
</dbReference>
<dbReference type="RefSeq" id="WP_028382571.1">
    <property type="nucleotide sequence ID" value="NZ_CAAAIT010000005.1"/>
</dbReference>
<dbReference type="InterPro" id="IPR002035">
    <property type="entry name" value="VWF_A"/>
</dbReference>
<dbReference type="EMBL" id="LR134173">
    <property type="protein sequence ID" value="VEB34648.1"/>
    <property type="molecule type" value="Genomic_DNA"/>
</dbReference>
<gene>
    <name evidence="2" type="ORF">NCTC11976_00947</name>
</gene>
<dbReference type="SUPFAM" id="SSF53300">
    <property type="entry name" value="vWA-like"/>
    <property type="match status" value="1"/>
</dbReference>
<evidence type="ECO:0000313" key="2">
    <source>
        <dbReference type="EMBL" id="VEB34648.1"/>
    </source>
</evidence>
<dbReference type="PROSITE" id="PS50234">
    <property type="entry name" value="VWFA"/>
    <property type="match status" value="1"/>
</dbReference>
<name>A0ABY6T3L0_9GAMM</name>
<dbReference type="Gene3D" id="3.40.50.410">
    <property type="entry name" value="von Willebrand factor, type A domain"/>
    <property type="match status" value="1"/>
</dbReference>
<dbReference type="Pfam" id="PF00092">
    <property type="entry name" value="VWA"/>
    <property type="match status" value="1"/>
</dbReference>
<accession>A0ABY6T3L0</accession>
<keyword evidence="3" id="KW-1185">Reference proteome</keyword>
<dbReference type="Proteomes" id="UP000277577">
    <property type="component" value="Chromosome"/>
</dbReference>
<proteinExistence type="predicted"/>
<organism evidence="2 3">
    <name type="scientific">Legionella cherrii</name>
    <dbReference type="NCBI Taxonomy" id="28084"/>
    <lineage>
        <taxon>Bacteria</taxon>
        <taxon>Pseudomonadati</taxon>
        <taxon>Pseudomonadota</taxon>
        <taxon>Gammaproteobacteria</taxon>
        <taxon>Legionellales</taxon>
        <taxon>Legionellaceae</taxon>
        <taxon>Legionella</taxon>
    </lineage>
</organism>
<reference evidence="2 3" key="1">
    <citation type="submission" date="2018-12" db="EMBL/GenBank/DDBJ databases">
        <authorList>
            <consortium name="Pathogen Informatics"/>
        </authorList>
    </citation>
    <scope>NUCLEOTIDE SEQUENCE [LARGE SCALE GENOMIC DNA]</scope>
    <source>
        <strain evidence="2 3">NCTC11976</strain>
    </source>
</reference>
<evidence type="ECO:0000259" key="1">
    <source>
        <dbReference type="PROSITE" id="PS50234"/>
    </source>
</evidence>
<feature type="domain" description="VWFA" evidence="1">
    <location>
        <begin position="211"/>
        <end position="399"/>
    </location>
</feature>